<accession>A0A1Q2H0S5</accession>
<proteinExistence type="predicted"/>
<evidence type="ECO:0000313" key="1">
    <source>
        <dbReference type="EMBL" id="AQQ00957.1"/>
    </source>
</evidence>
<dbReference type="RefSeq" id="WP_077537620.1">
    <property type="nucleotide sequence ID" value="NZ_CANLYY010000026.1"/>
</dbReference>
<dbReference type="KEGG" id="paln:B0W48_14970"/>
<protein>
    <submittedName>
        <fullName evidence="1">Uncharacterized protein</fullName>
    </submittedName>
</protein>
<dbReference type="EMBL" id="CP019628">
    <property type="protein sequence ID" value="AQQ00957.1"/>
    <property type="molecule type" value="Genomic_DNA"/>
</dbReference>
<name>A0A1Q2H0S5_9GAMM</name>
<dbReference type="AlphaFoldDB" id="A0A1Q2H0S5"/>
<dbReference type="Proteomes" id="UP000188243">
    <property type="component" value="Chromosome"/>
</dbReference>
<organism evidence="1 2">
    <name type="scientific">Pseudoalteromonas aliena</name>
    <dbReference type="NCBI Taxonomy" id="247523"/>
    <lineage>
        <taxon>Bacteria</taxon>
        <taxon>Pseudomonadati</taxon>
        <taxon>Pseudomonadota</taxon>
        <taxon>Gammaproteobacteria</taxon>
        <taxon>Alteromonadales</taxon>
        <taxon>Pseudoalteromonadaceae</taxon>
        <taxon>Pseudoalteromonas</taxon>
    </lineage>
</organism>
<reference evidence="1 2" key="1">
    <citation type="submission" date="2017-02" db="EMBL/GenBank/DDBJ databases">
        <title>Complete genome sequence of the cold-active Pseudoalteromonas aliena strain EH1 isolated from Arctic seawater.</title>
        <authorList>
            <person name="Kim E."/>
            <person name="Heo E."/>
            <person name="Kim H."/>
            <person name="Kim D."/>
        </authorList>
    </citation>
    <scope>NUCLEOTIDE SEQUENCE [LARGE SCALE GENOMIC DNA]</scope>
    <source>
        <strain evidence="1 2">EH1</strain>
    </source>
</reference>
<evidence type="ECO:0000313" key="2">
    <source>
        <dbReference type="Proteomes" id="UP000188243"/>
    </source>
</evidence>
<sequence length="72" mass="8605">MLKENLRIYKCPQQFIQFKLGLRKASSLKQSIIFSLNNNEDINDIERFLKKNSYRYNLNKQHGLLLVEPLHV</sequence>
<gene>
    <name evidence="1" type="ORF">B0W48_14970</name>
</gene>
<dbReference type="STRING" id="247523.B0W48_14970"/>